<dbReference type="PROSITE" id="PS52016">
    <property type="entry name" value="TONB_DEPENDENT_REC_3"/>
    <property type="match status" value="1"/>
</dbReference>
<evidence type="ECO:0000256" key="11">
    <source>
        <dbReference type="RuleBase" id="RU003357"/>
    </source>
</evidence>
<keyword evidence="4 10" id="KW-0812">Transmembrane</keyword>
<evidence type="ECO:0000256" key="1">
    <source>
        <dbReference type="ARBA" id="ARBA00004571"/>
    </source>
</evidence>
<dbReference type="Proteomes" id="UP000253383">
    <property type="component" value="Unassembled WGS sequence"/>
</dbReference>
<evidence type="ECO:0000256" key="5">
    <source>
        <dbReference type="ARBA" id="ARBA00022729"/>
    </source>
</evidence>
<feature type="domain" description="TonB-dependent receptor plug" evidence="14">
    <location>
        <begin position="128"/>
        <end position="229"/>
    </location>
</feature>
<comment type="subcellular location">
    <subcellularLocation>
        <location evidence="1 10">Cell outer membrane</location>
        <topology evidence="1 10">Multi-pass membrane protein</topology>
    </subcellularLocation>
</comment>
<dbReference type="GO" id="GO:0015344">
    <property type="term" value="F:siderophore uptake transmembrane transporter activity"/>
    <property type="evidence" value="ECO:0007669"/>
    <property type="project" value="TreeGrafter"/>
</dbReference>
<evidence type="ECO:0000256" key="2">
    <source>
        <dbReference type="ARBA" id="ARBA00022448"/>
    </source>
</evidence>
<dbReference type="GO" id="GO:0044718">
    <property type="term" value="P:siderophore transmembrane transport"/>
    <property type="evidence" value="ECO:0007669"/>
    <property type="project" value="TreeGrafter"/>
</dbReference>
<comment type="similarity">
    <text evidence="10 11">Belongs to the TonB-dependent receptor family.</text>
</comment>
<dbReference type="Pfam" id="PF00593">
    <property type="entry name" value="TonB_dep_Rec_b-barrel"/>
    <property type="match status" value="1"/>
</dbReference>
<comment type="caution">
    <text evidence="15">The sequence shown here is derived from an EMBL/GenBank/DDBJ whole genome shotgun (WGS) entry which is preliminary data.</text>
</comment>
<reference evidence="15 16" key="1">
    <citation type="submission" date="2018-07" db="EMBL/GenBank/DDBJ databases">
        <title>Genome analysis of Larkinella rosea.</title>
        <authorList>
            <person name="Zhou Z."/>
            <person name="Wang G."/>
        </authorList>
    </citation>
    <scope>NUCLEOTIDE SEQUENCE [LARGE SCALE GENOMIC DNA]</scope>
    <source>
        <strain evidence="16">zzj9</strain>
    </source>
</reference>
<dbReference type="Gene3D" id="2.170.130.10">
    <property type="entry name" value="TonB-dependent receptor, plug domain"/>
    <property type="match status" value="1"/>
</dbReference>
<keyword evidence="8 15" id="KW-0675">Receptor</keyword>
<dbReference type="PANTHER" id="PTHR30069:SF29">
    <property type="entry name" value="HEMOGLOBIN AND HEMOGLOBIN-HAPTOGLOBIN-BINDING PROTEIN 1-RELATED"/>
    <property type="match status" value="1"/>
</dbReference>
<evidence type="ECO:0000313" key="15">
    <source>
        <dbReference type="EMBL" id="RCR65554.1"/>
    </source>
</evidence>
<evidence type="ECO:0000259" key="13">
    <source>
        <dbReference type="Pfam" id="PF00593"/>
    </source>
</evidence>
<keyword evidence="5 12" id="KW-0732">Signal</keyword>
<dbReference type="OrthoDB" id="9812892at2"/>
<evidence type="ECO:0000256" key="12">
    <source>
        <dbReference type="SAM" id="SignalP"/>
    </source>
</evidence>
<dbReference type="Pfam" id="PF13715">
    <property type="entry name" value="CarbopepD_reg_2"/>
    <property type="match status" value="1"/>
</dbReference>
<evidence type="ECO:0000256" key="4">
    <source>
        <dbReference type="ARBA" id="ARBA00022692"/>
    </source>
</evidence>
<organism evidence="15 16">
    <name type="scientific">Larkinella punicea</name>
    <dbReference type="NCBI Taxonomy" id="2315727"/>
    <lineage>
        <taxon>Bacteria</taxon>
        <taxon>Pseudomonadati</taxon>
        <taxon>Bacteroidota</taxon>
        <taxon>Cytophagia</taxon>
        <taxon>Cytophagales</taxon>
        <taxon>Spirosomataceae</taxon>
        <taxon>Larkinella</taxon>
    </lineage>
</organism>
<keyword evidence="16" id="KW-1185">Reference proteome</keyword>
<dbReference type="InterPro" id="IPR037066">
    <property type="entry name" value="Plug_dom_sf"/>
</dbReference>
<keyword evidence="7 10" id="KW-0472">Membrane</keyword>
<evidence type="ECO:0000256" key="8">
    <source>
        <dbReference type="ARBA" id="ARBA00023170"/>
    </source>
</evidence>
<dbReference type="InterPro" id="IPR008969">
    <property type="entry name" value="CarboxyPept-like_regulatory"/>
</dbReference>
<evidence type="ECO:0000256" key="10">
    <source>
        <dbReference type="PROSITE-ProRule" id="PRU01360"/>
    </source>
</evidence>
<keyword evidence="2 10" id="KW-0813">Transport</keyword>
<name>A0A368JFU1_9BACT</name>
<keyword evidence="6 11" id="KW-0798">TonB box</keyword>
<keyword evidence="9 10" id="KW-0998">Cell outer membrane</keyword>
<dbReference type="SUPFAM" id="SSF56935">
    <property type="entry name" value="Porins"/>
    <property type="match status" value="1"/>
</dbReference>
<evidence type="ECO:0000256" key="7">
    <source>
        <dbReference type="ARBA" id="ARBA00023136"/>
    </source>
</evidence>
<dbReference type="RefSeq" id="WP_114410084.1">
    <property type="nucleotide sequence ID" value="NZ_QOWE01000041.1"/>
</dbReference>
<dbReference type="PANTHER" id="PTHR30069">
    <property type="entry name" value="TONB-DEPENDENT OUTER MEMBRANE RECEPTOR"/>
    <property type="match status" value="1"/>
</dbReference>
<feature type="signal peptide" evidence="12">
    <location>
        <begin position="1"/>
        <end position="24"/>
    </location>
</feature>
<feature type="domain" description="TonB-dependent receptor-like beta-barrel" evidence="13">
    <location>
        <begin position="368"/>
        <end position="757"/>
    </location>
</feature>
<dbReference type="InterPro" id="IPR012910">
    <property type="entry name" value="Plug_dom"/>
</dbReference>
<gene>
    <name evidence="15" type="ORF">DUE52_31305</name>
</gene>
<dbReference type="Gene3D" id="2.60.40.1120">
    <property type="entry name" value="Carboxypeptidase-like, regulatory domain"/>
    <property type="match status" value="1"/>
</dbReference>
<dbReference type="InterPro" id="IPR036942">
    <property type="entry name" value="Beta-barrel_TonB_sf"/>
</dbReference>
<dbReference type="InterPro" id="IPR039426">
    <property type="entry name" value="TonB-dep_rcpt-like"/>
</dbReference>
<dbReference type="Gene3D" id="2.40.170.20">
    <property type="entry name" value="TonB-dependent receptor, beta-barrel domain"/>
    <property type="match status" value="1"/>
</dbReference>
<dbReference type="SUPFAM" id="SSF49464">
    <property type="entry name" value="Carboxypeptidase regulatory domain-like"/>
    <property type="match status" value="1"/>
</dbReference>
<evidence type="ECO:0000256" key="6">
    <source>
        <dbReference type="ARBA" id="ARBA00023077"/>
    </source>
</evidence>
<feature type="chain" id="PRO_5016737418" evidence="12">
    <location>
        <begin position="25"/>
        <end position="793"/>
    </location>
</feature>
<dbReference type="AlphaFoldDB" id="A0A368JFU1"/>
<evidence type="ECO:0000256" key="9">
    <source>
        <dbReference type="ARBA" id="ARBA00023237"/>
    </source>
</evidence>
<dbReference type="EMBL" id="QOWE01000041">
    <property type="protein sequence ID" value="RCR65554.1"/>
    <property type="molecule type" value="Genomic_DNA"/>
</dbReference>
<proteinExistence type="inferred from homology"/>
<accession>A0A368JFU1</accession>
<keyword evidence="3 10" id="KW-1134">Transmembrane beta strand</keyword>
<sequence>MRIHYWLLILLLAGLQVQRSAAQAQVSISGYVTDDKTNEPIPNVAVQVRGTKMGALSDATGAFRVKNVLTGTVKLRFSSVGYRPLEKSFAVTADLENLTVQLAAELTELQTVEVTATSEEQAEEKKIRSNVMPVTIITAKQIENRAGNLNEVLARQAGVQIRMSGGLGSDSRISVRGLEGKRVQIFIDGNPLNTPDGSLGINDLPVQIIERIEIYKGSVPAWLGGDGLGSAVNVVMRHRDVSYIDATVSRQSYNTLSLGLILKKTFEKSGIELGVGAFDTRSDNDYIIKSPYQPDLKIKRDHDFYHSLLVGRAIRFHKLWFDEIEIESAYVLNKKQIQGIQENIQHVESRGEAGVSVISFTKKNFANNKLGLRYNVLYGKFNVKFIDTSAYNYDWEGRRIPSRIGRGELGIGPNLSTNLQRDLRHRFNLDYRLNEFITLNLNNTARYVTFDPNDDVGNAFAGTNRFNYPGSVRNSITGLTLETRLPNDQLLLSAAVKQYYNRVKGYNTSLYVNNSTPDPVDNLTNVLGYNAGFRYNFSPALLAKGSYERGVRLPNNTELFGDGILITPTTYLKPELAHNYNLGLVYDRTDSEARRLQIEVNGFYMNVENLIQLSGNGLTLGYVNYAKANIKGADIDVKYDLTQHIYTSVNATYQIPTDINRVIPETTVPNPTYGLQVPNTPQLFANWNLEFHRQHLFGKDSKTRIIYDGSFVNRYSYGFNISVYDRFFIPTYLTHTLSVEQSFRQSRYTFTGEVNNLTNENVINNFNQPLMGRTVRVKFRYLLFGPETHDHTH</sequence>
<dbReference type="Pfam" id="PF07715">
    <property type="entry name" value="Plug"/>
    <property type="match status" value="1"/>
</dbReference>
<evidence type="ECO:0000313" key="16">
    <source>
        <dbReference type="Proteomes" id="UP000253383"/>
    </source>
</evidence>
<evidence type="ECO:0000256" key="3">
    <source>
        <dbReference type="ARBA" id="ARBA00022452"/>
    </source>
</evidence>
<dbReference type="InterPro" id="IPR000531">
    <property type="entry name" value="Beta-barrel_TonB"/>
</dbReference>
<evidence type="ECO:0000259" key="14">
    <source>
        <dbReference type="Pfam" id="PF07715"/>
    </source>
</evidence>
<dbReference type="GO" id="GO:0009279">
    <property type="term" value="C:cell outer membrane"/>
    <property type="evidence" value="ECO:0007669"/>
    <property type="project" value="UniProtKB-SubCell"/>
</dbReference>
<protein>
    <submittedName>
        <fullName evidence="15">TonB-dependent receptor</fullName>
    </submittedName>
</protein>